<dbReference type="EMBL" id="SMKP01000027">
    <property type="protein sequence ID" value="TDD22261.1"/>
    <property type="molecule type" value="Genomic_DNA"/>
</dbReference>
<evidence type="ECO:0000256" key="1">
    <source>
        <dbReference type="SAM" id="MobiDB-lite"/>
    </source>
</evidence>
<accession>A0A4R4WX12</accession>
<name>A0A4R4WX12_9ACTN</name>
<evidence type="ECO:0000313" key="3">
    <source>
        <dbReference type="Proteomes" id="UP000294543"/>
    </source>
</evidence>
<feature type="region of interest" description="Disordered" evidence="1">
    <location>
        <begin position="1"/>
        <end position="20"/>
    </location>
</feature>
<sequence>MERASDKIAFEPQEPDDGFDSIKQEYKKVNAALQSMDDLEAAYQIATQLADGMRQLADAAALARAKSAARICDTEQLSLSGLAARLGVSKARASQLLKAARNSARGEEPEPGHDILASEVEPAPRRHRVVVLDVCDKQNSQVQIVVRHRSA</sequence>
<dbReference type="AlphaFoldDB" id="A0A4R4WX12"/>
<dbReference type="OrthoDB" id="3543730at2"/>
<dbReference type="Proteomes" id="UP000294543">
    <property type="component" value="Unassembled WGS sequence"/>
</dbReference>
<gene>
    <name evidence="2" type="ORF">E1294_12455</name>
</gene>
<reference evidence="2 3" key="1">
    <citation type="submission" date="2019-03" db="EMBL/GenBank/DDBJ databases">
        <title>Draft genome sequences of novel Actinobacteria.</title>
        <authorList>
            <person name="Sahin N."/>
            <person name="Ay H."/>
            <person name="Saygin H."/>
        </authorList>
    </citation>
    <scope>NUCLEOTIDE SEQUENCE [LARGE SCALE GENOMIC DNA]</scope>
    <source>
        <strain evidence="2 3">KC712</strain>
    </source>
</reference>
<protein>
    <submittedName>
        <fullName evidence="2">Uncharacterized protein</fullName>
    </submittedName>
</protein>
<proteinExistence type="predicted"/>
<dbReference type="RefSeq" id="WP_132507997.1">
    <property type="nucleotide sequence ID" value="NZ_SMKP01000027.1"/>
</dbReference>
<organism evidence="2 3">
    <name type="scientific">Nonomuraea diastatica</name>
    <dbReference type="NCBI Taxonomy" id="1848329"/>
    <lineage>
        <taxon>Bacteria</taxon>
        <taxon>Bacillati</taxon>
        <taxon>Actinomycetota</taxon>
        <taxon>Actinomycetes</taxon>
        <taxon>Streptosporangiales</taxon>
        <taxon>Streptosporangiaceae</taxon>
        <taxon>Nonomuraea</taxon>
    </lineage>
</organism>
<comment type="caution">
    <text evidence="2">The sequence shown here is derived from an EMBL/GenBank/DDBJ whole genome shotgun (WGS) entry which is preliminary data.</text>
</comment>
<evidence type="ECO:0000313" key="2">
    <source>
        <dbReference type="EMBL" id="TDD22261.1"/>
    </source>
</evidence>
<keyword evidence="3" id="KW-1185">Reference proteome</keyword>